<gene>
    <name evidence="2" type="ORF">PCAL00307_LOCUS3863</name>
    <name evidence="3" type="ORF">PECAL_6P17910</name>
</gene>
<reference evidence="3" key="2">
    <citation type="submission" date="2021-11" db="EMBL/GenBank/DDBJ databases">
        <authorList>
            <consortium name="Genoscope - CEA"/>
            <person name="William W."/>
        </authorList>
    </citation>
    <scope>NUCLEOTIDE SEQUENCE</scope>
</reference>
<feature type="compositionally biased region" description="Gly residues" evidence="1">
    <location>
        <begin position="43"/>
        <end position="66"/>
    </location>
</feature>
<feature type="compositionally biased region" description="Basic and acidic residues" evidence="1">
    <location>
        <begin position="129"/>
        <end position="142"/>
    </location>
</feature>
<protein>
    <submittedName>
        <fullName evidence="2">Uncharacterized protein</fullName>
    </submittedName>
</protein>
<feature type="compositionally biased region" description="Low complexity" evidence="1">
    <location>
        <begin position="67"/>
        <end position="79"/>
    </location>
</feature>
<feature type="region of interest" description="Disordered" evidence="1">
    <location>
        <begin position="129"/>
        <end position="150"/>
    </location>
</feature>
<feature type="region of interest" description="Disordered" evidence="1">
    <location>
        <begin position="1"/>
        <end position="114"/>
    </location>
</feature>
<feature type="compositionally biased region" description="Basic and acidic residues" evidence="1">
    <location>
        <begin position="101"/>
        <end position="114"/>
    </location>
</feature>
<name>A0A7S3ZNJ9_9STRA</name>
<evidence type="ECO:0000256" key="1">
    <source>
        <dbReference type="SAM" id="MobiDB-lite"/>
    </source>
</evidence>
<dbReference type="EMBL" id="HBIW01004757">
    <property type="protein sequence ID" value="CAE0688429.1"/>
    <property type="molecule type" value="Transcribed_RNA"/>
</dbReference>
<keyword evidence="4" id="KW-1185">Reference proteome</keyword>
<dbReference type="EMBL" id="CAKKNE010000006">
    <property type="protein sequence ID" value="CAH0380151.1"/>
    <property type="molecule type" value="Genomic_DNA"/>
</dbReference>
<reference evidence="2" key="1">
    <citation type="submission" date="2021-01" db="EMBL/GenBank/DDBJ databases">
        <authorList>
            <person name="Corre E."/>
            <person name="Pelletier E."/>
            <person name="Niang G."/>
            <person name="Scheremetjew M."/>
            <person name="Finn R."/>
            <person name="Kale V."/>
            <person name="Holt S."/>
            <person name="Cochrane G."/>
            <person name="Meng A."/>
            <person name="Brown T."/>
            <person name="Cohen L."/>
        </authorList>
    </citation>
    <scope>NUCLEOTIDE SEQUENCE</scope>
    <source>
        <strain evidence="2">CCMP1756</strain>
    </source>
</reference>
<evidence type="ECO:0000313" key="3">
    <source>
        <dbReference type="EMBL" id="CAH0380151.1"/>
    </source>
</evidence>
<dbReference type="Proteomes" id="UP000789595">
    <property type="component" value="Unassembled WGS sequence"/>
</dbReference>
<sequence>MFGGDPFGGGDPFDDPFFTGGGSASREGGRRRDPFGGSLLGQMMGGGSLLGGGFGEDFGRMGGGGNSSFTMMSSSTTVSADGRSRTVTETAQRHGAGPVVGERREHNRDRDRETLSCRRRIGDRARTVLKERDEHGDERTLDTIENMDADPQALDRFEEEFRSARGGRSHLLGYEQPQQRRRRTPMIGPAYDFDQDEV</sequence>
<accession>A0A7S3ZNJ9</accession>
<feature type="region of interest" description="Disordered" evidence="1">
    <location>
        <begin position="167"/>
        <end position="198"/>
    </location>
</feature>
<feature type="compositionally biased region" description="Gly residues" evidence="1">
    <location>
        <begin position="1"/>
        <end position="11"/>
    </location>
</feature>
<evidence type="ECO:0000313" key="2">
    <source>
        <dbReference type="EMBL" id="CAE0688429.1"/>
    </source>
</evidence>
<proteinExistence type="predicted"/>
<evidence type="ECO:0000313" key="4">
    <source>
        <dbReference type="Proteomes" id="UP000789595"/>
    </source>
</evidence>
<dbReference type="AlphaFoldDB" id="A0A7S3ZNJ9"/>
<organism evidence="2">
    <name type="scientific">Pelagomonas calceolata</name>
    <dbReference type="NCBI Taxonomy" id="35677"/>
    <lineage>
        <taxon>Eukaryota</taxon>
        <taxon>Sar</taxon>
        <taxon>Stramenopiles</taxon>
        <taxon>Ochrophyta</taxon>
        <taxon>Pelagophyceae</taxon>
        <taxon>Pelagomonadales</taxon>
        <taxon>Pelagomonadaceae</taxon>
        <taxon>Pelagomonas</taxon>
    </lineage>
</organism>